<dbReference type="GO" id="GO:0003700">
    <property type="term" value="F:DNA-binding transcription factor activity"/>
    <property type="evidence" value="ECO:0007669"/>
    <property type="project" value="TreeGrafter"/>
</dbReference>
<evidence type="ECO:0000256" key="2">
    <source>
        <dbReference type="ARBA" id="ARBA00023125"/>
    </source>
</evidence>
<evidence type="ECO:0000313" key="6">
    <source>
        <dbReference type="Proteomes" id="UP000198723"/>
    </source>
</evidence>
<dbReference type="Pfam" id="PF13377">
    <property type="entry name" value="Peripla_BP_3"/>
    <property type="match status" value="1"/>
</dbReference>
<evidence type="ECO:0000256" key="1">
    <source>
        <dbReference type="ARBA" id="ARBA00023015"/>
    </source>
</evidence>
<name>A0A1C3Y7K2_9HYPH</name>
<dbReference type="PANTHER" id="PTHR30146">
    <property type="entry name" value="LACI-RELATED TRANSCRIPTIONAL REPRESSOR"/>
    <property type="match status" value="1"/>
</dbReference>
<dbReference type="InterPro" id="IPR046335">
    <property type="entry name" value="LacI/GalR-like_sensor"/>
</dbReference>
<dbReference type="SUPFAM" id="SSF47413">
    <property type="entry name" value="lambda repressor-like DNA-binding domains"/>
    <property type="match status" value="1"/>
</dbReference>
<sequence length="375" mass="41050">MPPQAVSLGLYEKTFSHLTWRLVKAFLRSIQEEDGLNISGGKRGRITIHEVASAAGVSISTASKALNDTGRMGAETRERVKRIAGEIGYRPNALARGLLSKRSFTIGLLTNDTYGRFTLPVMAGISDALVDHGVSVFLCAIEDDPALAQTHVDAMLDKQVDGIIATGKRLDRRLPVDLSNLHVPVVYAFTEGTQNSVTFRSDDEQGARLAVEWLAKIGRRRIAHITGPKDFFSVRERAGAYREVAGHREPVLYGVWSESWGHEAVEQLWKRPGEKPDALFCGNDQIARGATDALRERGVKVPQDVSVIGFDNWEIVAAQTRPPLTTVDMELKELGRQAGLTVLALAEGRPVEPGVRKLPCRLVVRQSCGGKAPEE</sequence>
<dbReference type="Gene3D" id="1.10.260.40">
    <property type="entry name" value="lambda repressor-like DNA-binding domains"/>
    <property type="match status" value="1"/>
</dbReference>
<dbReference type="GO" id="GO:0000976">
    <property type="term" value="F:transcription cis-regulatory region binding"/>
    <property type="evidence" value="ECO:0007669"/>
    <property type="project" value="TreeGrafter"/>
</dbReference>
<feature type="domain" description="HTH lacI-type" evidence="4">
    <location>
        <begin position="46"/>
        <end position="100"/>
    </location>
</feature>
<dbReference type="PANTHER" id="PTHR30146:SF109">
    <property type="entry name" value="HTH-TYPE TRANSCRIPTIONAL REGULATOR GALS"/>
    <property type="match status" value="1"/>
</dbReference>
<evidence type="ECO:0000313" key="5">
    <source>
        <dbReference type="EMBL" id="SCB60374.1"/>
    </source>
</evidence>
<keyword evidence="3" id="KW-0804">Transcription</keyword>
<dbReference type="InterPro" id="IPR028082">
    <property type="entry name" value="Peripla_BP_I"/>
</dbReference>
<dbReference type="STRING" id="1138170.GA0061105_110178"/>
<organism evidence="5 6">
    <name type="scientific">Rhizobium aethiopicum</name>
    <dbReference type="NCBI Taxonomy" id="1138170"/>
    <lineage>
        <taxon>Bacteria</taxon>
        <taxon>Pseudomonadati</taxon>
        <taxon>Pseudomonadota</taxon>
        <taxon>Alphaproteobacteria</taxon>
        <taxon>Hyphomicrobiales</taxon>
        <taxon>Rhizobiaceae</taxon>
        <taxon>Rhizobium/Agrobacterium group</taxon>
        <taxon>Rhizobium</taxon>
    </lineage>
</organism>
<dbReference type="CDD" id="cd01392">
    <property type="entry name" value="HTH_LacI"/>
    <property type="match status" value="1"/>
</dbReference>
<protein>
    <submittedName>
        <fullName evidence="5">Transcriptional regulator, LacI family</fullName>
    </submittedName>
</protein>
<dbReference type="SMART" id="SM00354">
    <property type="entry name" value="HTH_LACI"/>
    <property type="match status" value="1"/>
</dbReference>
<dbReference type="AlphaFoldDB" id="A0A1C3Y7K2"/>
<dbReference type="Proteomes" id="UP000198723">
    <property type="component" value="Unassembled WGS sequence"/>
</dbReference>
<keyword evidence="2" id="KW-0238">DNA-binding</keyword>
<dbReference type="Pfam" id="PF00356">
    <property type="entry name" value="LacI"/>
    <property type="match status" value="1"/>
</dbReference>
<dbReference type="EMBL" id="FMAJ01000010">
    <property type="protein sequence ID" value="SCB60374.1"/>
    <property type="molecule type" value="Genomic_DNA"/>
</dbReference>
<evidence type="ECO:0000259" key="4">
    <source>
        <dbReference type="PROSITE" id="PS50932"/>
    </source>
</evidence>
<gene>
    <name evidence="5" type="ORF">GA0061105_110178</name>
</gene>
<keyword evidence="1" id="KW-0805">Transcription regulation</keyword>
<proteinExistence type="predicted"/>
<dbReference type="CDD" id="cd06288">
    <property type="entry name" value="PBP1_sucrose_transcription_regulator"/>
    <property type="match status" value="1"/>
</dbReference>
<dbReference type="InterPro" id="IPR000843">
    <property type="entry name" value="HTH_LacI"/>
</dbReference>
<evidence type="ECO:0000256" key="3">
    <source>
        <dbReference type="ARBA" id="ARBA00023163"/>
    </source>
</evidence>
<accession>A0A1C3Y7K2</accession>
<dbReference type="PROSITE" id="PS00356">
    <property type="entry name" value="HTH_LACI_1"/>
    <property type="match status" value="1"/>
</dbReference>
<dbReference type="PROSITE" id="PS50932">
    <property type="entry name" value="HTH_LACI_2"/>
    <property type="match status" value="1"/>
</dbReference>
<dbReference type="Gene3D" id="3.40.50.2300">
    <property type="match status" value="2"/>
</dbReference>
<reference evidence="5 6" key="1">
    <citation type="submission" date="2016-08" db="EMBL/GenBank/DDBJ databases">
        <authorList>
            <person name="Seilhamer J.J."/>
        </authorList>
    </citation>
    <scope>NUCLEOTIDE SEQUENCE [LARGE SCALE GENOMIC DNA]</scope>
    <source>
        <strain evidence="5 6">HBR26</strain>
    </source>
</reference>
<dbReference type="InterPro" id="IPR010982">
    <property type="entry name" value="Lambda_DNA-bd_dom_sf"/>
</dbReference>
<dbReference type="SUPFAM" id="SSF53822">
    <property type="entry name" value="Periplasmic binding protein-like I"/>
    <property type="match status" value="1"/>
</dbReference>